<evidence type="ECO:0000259" key="6">
    <source>
        <dbReference type="PROSITE" id="PS50885"/>
    </source>
</evidence>
<keyword evidence="3" id="KW-0807">Transducer</keyword>
<gene>
    <name evidence="7" type="ORF">DK846_03510</name>
</gene>
<sequence length="1630" mass="179274">MLCMTLPIITIISNKKKSVLNLSHCVWLNCPPVKKMNTSDMITRLDLTDEEVAVLTEDEMRIFIAALRYERIQFIQDIHAITASWKEGNIDAQFDTSVYQSELETAGDALNNMIREISKPISLISKNIEMIALGEIPTPIINSFTGDLSIIIRNLNTLISFITDLAHDTESLSTAALKGNLNTRIDSSKYLVDFKKIIESVNRTLDEFDKSKVSTNGDNSHRLNADLMMIEDIERVKREIDQGSLKALINEENYSGDSRVIVDSINHLIKSLSEPLTIFATTINQTSTGKIPDRIPEEYSGDLAKIASDLNTTIDALALLVSDGLLLTKAIEEGKLGIRTDVTRHQGQFRAVIGGFNNTLDAVVKPLNLSAEYVDRISKGDIPDKITDEYYGDFNEIKNNLNVCIEAINRLVSDGLLLTKAIEEGKLGTRADTSKHFGEFRAVIDGFNNTLDAVVKPLNLSAEYVDRISKGDIPDKITDEYYGDFNEIKNNLNVCIEAINRLVSDGLLLTKAIEEGKLGTRADTTHHFGEFRAVIGGFNNTLDAVVKPLNMSAEYMDRISKGDIPDKITDEYYGDFNEIKNNLNVCIEAINRLVSDGLLLTKAIEEGKLGTRTDTTHHFGEFRAVIGGFNNTLDAVVKPLNMSAEYMDRISKGDIPDKITDEYYGDFNEIKNNLNVCIEAINRLVSDGLLLTKAIEEGKLGTRADTSKHFGEFRAVIDGFNNTLDAVVKPLNLSAEYVDRISKGDIPDKITDEYYGDFNEIKNNLNVCIEAINRLVSDGLLLTKAIEEGKLGTRADTTHHFGEFRAVIGGFNNTLDAVVKPLNMSAEYMDRISKGDIPDKITDEYYGDFNEIKNNLNVCIEAINRLVSDGLLLTKAIEEGKLGTRADTTHHFGEFRAIISGFNSTLDAVVKPLNISAEYMDRISKGDIPDKITDEYYGDFNEIKNNLNVCIEAINRLVSDGLLLTKAIEEGKLGTRADITHHFGEFRAVISGFNNTLDAVVKPLNMSAEYMDRISKGDIPDKIIDEYYGDFNEIKNNLNVCIEAINRLVSDGLLLTKAIEEGKLGTRADITHHFGEFRAVISGFNNTLDAVVKPLNMSAEYMDRISKGDIPDKITDEYYGDFNEIKNNLNVCIDAINRLVSDGLLLTKAIEEGKLGTRVDTSKHFGEFRSVILGFNNTVDAIIKPLNRTAEYLDRISKGDIPEKITENSQGDFNEIKNNLNVCIDAINRLVTDGLLLTKAIEEGKLSTRSDISKHQGNFKEVILGFNETLDIMMKPLNEAMRLSLEYSSYNFSARFDENLIVTGDFTMFKDSLNKVGMQISEALNVVNSKVMEIASATEEANASTEEVAAGAREVTASSEMVSVNAEQSNESLSQVLRAMEDLSVTVGQVSGRADSVSKIAYTTNELCYKGTDVAKKAEMGMEGITKSTEEVSIIVSGIKTQMQEIGKIVSLISDIANQTNLLALNAAIEAARAGDAGRGFAVVASEVKSLAQESRHSAENIASMITDLQQKSEQASKAMTAADIQVKTGNAALSETLQVFNSIVGSVEEINKSMVDVASASEEQAASVQEITASISEVSNLVQGTSTEAQKSSITTGETSVAIDQISSVINGLSSIAETLSQEVIKFRL</sequence>
<proteinExistence type="inferred from homology"/>
<feature type="domain" description="HAMP" evidence="6">
    <location>
        <begin position="1180"/>
        <end position="1232"/>
    </location>
</feature>
<dbReference type="InterPro" id="IPR051310">
    <property type="entry name" value="MCP_chemotaxis"/>
</dbReference>
<dbReference type="SUPFAM" id="SSF58104">
    <property type="entry name" value="Methyl-accepting chemotaxis protein (MCP) signaling domain"/>
    <property type="match status" value="1"/>
</dbReference>
<evidence type="ECO:0000256" key="2">
    <source>
        <dbReference type="ARBA" id="ARBA00029447"/>
    </source>
</evidence>
<feature type="domain" description="T-SNARE coiled-coil homology" evidence="5">
    <location>
        <begin position="1531"/>
        <end position="1593"/>
    </location>
</feature>
<dbReference type="InterPro" id="IPR003660">
    <property type="entry name" value="HAMP_dom"/>
</dbReference>
<dbReference type="Gene3D" id="1.10.287.950">
    <property type="entry name" value="Methyl-accepting chemotaxis protein"/>
    <property type="match status" value="1"/>
</dbReference>
<feature type="domain" description="Methyl-accepting transducer" evidence="4">
    <location>
        <begin position="1344"/>
        <end position="1580"/>
    </location>
</feature>
<keyword evidence="1" id="KW-0145">Chemotaxis</keyword>
<name>A0A2V2N6J5_9EURY</name>
<dbReference type="PROSITE" id="PS50192">
    <property type="entry name" value="T_SNARE"/>
    <property type="match status" value="1"/>
</dbReference>
<organism evidence="7 8">
    <name type="scientific">Methanospirillum lacunae</name>
    <dbReference type="NCBI Taxonomy" id="668570"/>
    <lineage>
        <taxon>Archaea</taxon>
        <taxon>Methanobacteriati</taxon>
        <taxon>Methanobacteriota</taxon>
        <taxon>Stenosarchaea group</taxon>
        <taxon>Methanomicrobia</taxon>
        <taxon>Methanomicrobiales</taxon>
        <taxon>Methanospirillaceae</taxon>
        <taxon>Methanospirillum</taxon>
    </lineage>
</organism>
<comment type="similarity">
    <text evidence="2">Belongs to the methyl-accepting chemotaxis (MCP) protein family.</text>
</comment>
<dbReference type="SMART" id="SM00304">
    <property type="entry name" value="HAMP"/>
    <property type="match status" value="12"/>
</dbReference>
<evidence type="ECO:0000256" key="1">
    <source>
        <dbReference type="ARBA" id="ARBA00022500"/>
    </source>
</evidence>
<dbReference type="PROSITE" id="PS50885">
    <property type="entry name" value="HAMP"/>
    <property type="match status" value="1"/>
</dbReference>
<dbReference type="Pfam" id="PF18947">
    <property type="entry name" value="HAMP_2"/>
    <property type="match status" value="13"/>
</dbReference>
<evidence type="ECO:0008006" key="9">
    <source>
        <dbReference type="Google" id="ProtNLM"/>
    </source>
</evidence>
<dbReference type="Proteomes" id="UP000245657">
    <property type="component" value="Unassembled WGS sequence"/>
</dbReference>
<dbReference type="SMART" id="SM00283">
    <property type="entry name" value="MA"/>
    <property type="match status" value="1"/>
</dbReference>
<keyword evidence="8" id="KW-1185">Reference proteome</keyword>
<reference evidence="7 8" key="1">
    <citation type="submission" date="2018-05" db="EMBL/GenBank/DDBJ databases">
        <title>Draft genome of Methanospirillum lacunae Ki8-1.</title>
        <authorList>
            <person name="Dueholm M.S."/>
            <person name="Nielsen P.H."/>
            <person name="Bakmann L.F."/>
            <person name="Otzen D.E."/>
        </authorList>
    </citation>
    <scope>NUCLEOTIDE SEQUENCE [LARGE SCALE GENOMIC DNA]</scope>
    <source>
        <strain evidence="7 8">Ki8-1</strain>
    </source>
</reference>
<evidence type="ECO:0000313" key="7">
    <source>
        <dbReference type="EMBL" id="PWR74230.1"/>
    </source>
</evidence>
<dbReference type="PROSITE" id="PS50111">
    <property type="entry name" value="CHEMOTAXIS_TRANSDUC_2"/>
    <property type="match status" value="1"/>
</dbReference>
<evidence type="ECO:0000259" key="5">
    <source>
        <dbReference type="PROSITE" id="PS50192"/>
    </source>
</evidence>
<dbReference type="PANTHER" id="PTHR43531">
    <property type="entry name" value="PROTEIN ICFG"/>
    <property type="match status" value="1"/>
</dbReference>
<dbReference type="Pfam" id="PF00015">
    <property type="entry name" value="MCPsignal"/>
    <property type="match status" value="1"/>
</dbReference>
<comment type="caution">
    <text evidence="7">The sequence shown here is derived from an EMBL/GenBank/DDBJ whole genome shotgun (WGS) entry which is preliminary data.</text>
</comment>
<dbReference type="InterPro" id="IPR000727">
    <property type="entry name" value="T_SNARE_dom"/>
</dbReference>
<protein>
    <recommendedName>
        <fullName evidence="9">Methyl-accepting chemotaxis protein</fullName>
    </recommendedName>
</protein>
<dbReference type="GO" id="GO:0006935">
    <property type="term" value="P:chemotaxis"/>
    <property type="evidence" value="ECO:0007669"/>
    <property type="project" value="UniProtKB-KW"/>
</dbReference>
<dbReference type="EMBL" id="QGMY01000002">
    <property type="protein sequence ID" value="PWR74230.1"/>
    <property type="molecule type" value="Genomic_DNA"/>
</dbReference>
<dbReference type="GO" id="GO:0007165">
    <property type="term" value="P:signal transduction"/>
    <property type="evidence" value="ECO:0007669"/>
    <property type="project" value="UniProtKB-KW"/>
</dbReference>
<evidence type="ECO:0000259" key="4">
    <source>
        <dbReference type="PROSITE" id="PS50111"/>
    </source>
</evidence>
<accession>A0A2V2N6J5</accession>
<dbReference type="GO" id="GO:0016020">
    <property type="term" value="C:membrane"/>
    <property type="evidence" value="ECO:0007669"/>
    <property type="project" value="InterPro"/>
</dbReference>
<evidence type="ECO:0000313" key="8">
    <source>
        <dbReference type="Proteomes" id="UP000245657"/>
    </source>
</evidence>
<dbReference type="PANTHER" id="PTHR43531:SF11">
    <property type="entry name" value="METHYL-ACCEPTING CHEMOTAXIS PROTEIN 3"/>
    <property type="match status" value="1"/>
</dbReference>
<evidence type="ECO:0000256" key="3">
    <source>
        <dbReference type="PROSITE-ProRule" id="PRU00284"/>
    </source>
</evidence>
<dbReference type="InterPro" id="IPR004089">
    <property type="entry name" value="MCPsignal_dom"/>
</dbReference>
<dbReference type="Gene3D" id="1.20.120.1530">
    <property type="match status" value="11"/>
</dbReference>
<dbReference type="CDD" id="cd11386">
    <property type="entry name" value="MCP_signal"/>
    <property type="match status" value="1"/>
</dbReference>